<keyword evidence="3" id="KW-1185">Reference proteome</keyword>
<reference evidence="2 3" key="1">
    <citation type="journal article" date="2018" name="Nat. Ecol. Evol.">
        <title>Pezizomycetes genomes reveal the molecular basis of ectomycorrhizal truffle lifestyle.</title>
        <authorList>
            <person name="Murat C."/>
            <person name="Payen T."/>
            <person name="Noel B."/>
            <person name="Kuo A."/>
            <person name="Morin E."/>
            <person name="Chen J."/>
            <person name="Kohler A."/>
            <person name="Krizsan K."/>
            <person name="Balestrini R."/>
            <person name="Da Silva C."/>
            <person name="Montanini B."/>
            <person name="Hainaut M."/>
            <person name="Levati E."/>
            <person name="Barry K.W."/>
            <person name="Belfiori B."/>
            <person name="Cichocki N."/>
            <person name="Clum A."/>
            <person name="Dockter R.B."/>
            <person name="Fauchery L."/>
            <person name="Guy J."/>
            <person name="Iotti M."/>
            <person name="Le Tacon F."/>
            <person name="Lindquist E.A."/>
            <person name="Lipzen A."/>
            <person name="Malagnac F."/>
            <person name="Mello A."/>
            <person name="Molinier V."/>
            <person name="Miyauchi S."/>
            <person name="Poulain J."/>
            <person name="Riccioni C."/>
            <person name="Rubini A."/>
            <person name="Sitrit Y."/>
            <person name="Splivallo R."/>
            <person name="Traeger S."/>
            <person name="Wang M."/>
            <person name="Zifcakova L."/>
            <person name="Wipf D."/>
            <person name="Zambonelli A."/>
            <person name="Paolocci F."/>
            <person name="Nowrousian M."/>
            <person name="Ottonello S."/>
            <person name="Baldrian P."/>
            <person name="Spatafora J.W."/>
            <person name="Henrissat B."/>
            <person name="Nagy L.G."/>
            <person name="Aury J.M."/>
            <person name="Wincker P."/>
            <person name="Grigoriev I.V."/>
            <person name="Bonfante P."/>
            <person name="Martin F.M."/>
        </authorList>
    </citation>
    <scope>NUCLEOTIDE SEQUENCE [LARGE SCALE GENOMIC DNA]</scope>
    <source>
        <strain evidence="2 3">RN42</strain>
    </source>
</reference>
<feature type="compositionally biased region" description="Low complexity" evidence="1">
    <location>
        <begin position="18"/>
        <end position="36"/>
    </location>
</feature>
<dbReference type="EMBL" id="ML119741">
    <property type="protein sequence ID" value="RPA76593.1"/>
    <property type="molecule type" value="Genomic_DNA"/>
</dbReference>
<protein>
    <submittedName>
        <fullName evidence="2">Uncharacterized protein</fullName>
    </submittedName>
</protein>
<feature type="region of interest" description="Disordered" evidence="1">
    <location>
        <begin position="1"/>
        <end position="123"/>
    </location>
</feature>
<evidence type="ECO:0000313" key="2">
    <source>
        <dbReference type="EMBL" id="RPA76593.1"/>
    </source>
</evidence>
<evidence type="ECO:0000256" key="1">
    <source>
        <dbReference type="SAM" id="MobiDB-lite"/>
    </source>
</evidence>
<proteinExistence type="predicted"/>
<accession>A0A3N4HRX0</accession>
<gene>
    <name evidence="2" type="ORF">BJ508DRAFT_364936</name>
</gene>
<sequence length="333" mass="37413">MSFPPRDDWRGYKKTNNQQQPIAPAPPATEQQQHAPRGQPMHPSQSTTMGPPPRRPTSESSSNQLQPIAPAPANAGQHPHGQPTQPMYPSQPTTMGPPPRRTTFDRTAPSAPPEGGFTREQIDAMPLPTWVDRGDSAPKHGNCDISIFMWRDELEPYIDLLKRELCGFPLLDHGTYLCPVLDEDGKQCGKRTFRLNRNSDPSDRNCIPCFRHLPKHLENLRPKFRAVEKRTAIKIGEDCFFDGWNINHDGVDSSYDKAWNVSSKNISEGPKCPWETITCWHNEGRCAGIVKWCYGAKSTKGECQLDPKSETGHTYRPSTCSHVWPSLIGKKRG</sequence>
<organism evidence="2 3">
    <name type="scientific">Ascobolus immersus RN42</name>
    <dbReference type="NCBI Taxonomy" id="1160509"/>
    <lineage>
        <taxon>Eukaryota</taxon>
        <taxon>Fungi</taxon>
        <taxon>Dikarya</taxon>
        <taxon>Ascomycota</taxon>
        <taxon>Pezizomycotina</taxon>
        <taxon>Pezizomycetes</taxon>
        <taxon>Pezizales</taxon>
        <taxon>Ascobolaceae</taxon>
        <taxon>Ascobolus</taxon>
    </lineage>
</organism>
<dbReference type="Proteomes" id="UP000275078">
    <property type="component" value="Unassembled WGS sequence"/>
</dbReference>
<dbReference type="AlphaFoldDB" id="A0A3N4HRX0"/>
<feature type="compositionally biased region" description="Polar residues" evidence="1">
    <location>
        <begin position="82"/>
        <end position="91"/>
    </location>
</feature>
<feature type="compositionally biased region" description="Basic and acidic residues" evidence="1">
    <location>
        <begin position="1"/>
        <end position="11"/>
    </location>
</feature>
<name>A0A3N4HRX0_ASCIM</name>
<evidence type="ECO:0000313" key="3">
    <source>
        <dbReference type="Proteomes" id="UP000275078"/>
    </source>
</evidence>